<evidence type="ECO:0000256" key="1">
    <source>
        <dbReference type="SAM" id="MobiDB-lite"/>
    </source>
</evidence>
<feature type="region of interest" description="Disordered" evidence="1">
    <location>
        <begin position="203"/>
        <end position="231"/>
    </location>
</feature>
<dbReference type="InterPro" id="IPR000300">
    <property type="entry name" value="IPPc"/>
</dbReference>
<dbReference type="GeneID" id="37037872"/>
<feature type="compositionally biased region" description="Polar residues" evidence="1">
    <location>
        <begin position="15"/>
        <end position="27"/>
    </location>
</feature>
<dbReference type="Proteomes" id="UP000245783">
    <property type="component" value="Unassembled WGS sequence"/>
</dbReference>
<accession>A0A316W3B0</accession>
<dbReference type="InParanoid" id="A0A316W3B0"/>
<feature type="compositionally biased region" description="Polar residues" evidence="1">
    <location>
        <begin position="137"/>
        <end position="150"/>
    </location>
</feature>
<dbReference type="EMBL" id="KZ819365">
    <property type="protein sequence ID" value="PWN43994.1"/>
    <property type="molecule type" value="Genomic_DNA"/>
</dbReference>
<evidence type="ECO:0000259" key="2">
    <source>
        <dbReference type="SMART" id="SM00128"/>
    </source>
</evidence>
<dbReference type="Pfam" id="PF22669">
    <property type="entry name" value="Exo_endo_phos2"/>
    <property type="match status" value="1"/>
</dbReference>
<dbReference type="Gene3D" id="3.60.10.10">
    <property type="entry name" value="Endonuclease/exonuclease/phosphatase"/>
    <property type="match status" value="1"/>
</dbReference>
<dbReference type="SUPFAM" id="SSF56219">
    <property type="entry name" value="DNase I-like"/>
    <property type="match status" value="1"/>
</dbReference>
<dbReference type="STRING" id="1522189.A0A316W3B0"/>
<keyword evidence="4" id="KW-1185">Reference proteome</keyword>
<proteinExistence type="predicted"/>
<gene>
    <name evidence="3" type="ORF">IE81DRAFT_346155</name>
</gene>
<reference evidence="3 4" key="1">
    <citation type="journal article" date="2018" name="Mol. Biol. Evol.">
        <title>Broad Genomic Sampling Reveals a Smut Pathogenic Ancestry of the Fungal Clade Ustilaginomycotina.</title>
        <authorList>
            <person name="Kijpornyongpan T."/>
            <person name="Mondo S.J."/>
            <person name="Barry K."/>
            <person name="Sandor L."/>
            <person name="Lee J."/>
            <person name="Lipzen A."/>
            <person name="Pangilinan J."/>
            <person name="LaButti K."/>
            <person name="Hainaut M."/>
            <person name="Henrissat B."/>
            <person name="Grigoriev I.V."/>
            <person name="Spatafora J.W."/>
            <person name="Aime M.C."/>
        </authorList>
    </citation>
    <scope>NUCLEOTIDE SEQUENCE [LARGE SCALE GENOMIC DNA]</scope>
    <source>
        <strain evidence="3 4">MCA 4658</strain>
    </source>
</reference>
<feature type="region of interest" description="Disordered" evidence="1">
    <location>
        <begin position="1"/>
        <end position="27"/>
    </location>
</feature>
<dbReference type="GO" id="GO:0004439">
    <property type="term" value="F:phosphatidylinositol-4,5-bisphosphate 5-phosphatase activity"/>
    <property type="evidence" value="ECO:0007669"/>
    <property type="project" value="TreeGrafter"/>
</dbReference>
<dbReference type="SMART" id="SM00128">
    <property type="entry name" value="IPPc"/>
    <property type="match status" value="1"/>
</dbReference>
<dbReference type="GO" id="GO:0046856">
    <property type="term" value="P:phosphatidylinositol dephosphorylation"/>
    <property type="evidence" value="ECO:0007669"/>
    <property type="project" value="InterPro"/>
</dbReference>
<evidence type="ECO:0000313" key="4">
    <source>
        <dbReference type="Proteomes" id="UP000245783"/>
    </source>
</evidence>
<feature type="region of interest" description="Disordered" evidence="1">
    <location>
        <begin position="70"/>
        <end position="186"/>
    </location>
</feature>
<dbReference type="OrthoDB" id="7862313at2759"/>
<feature type="compositionally biased region" description="Low complexity" evidence="1">
    <location>
        <begin position="168"/>
        <end position="186"/>
    </location>
</feature>
<name>A0A316W3B0_9BASI</name>
<feature type="domain" description="Inositol polyphosphate-related phosphatase" evidence="2">
    <location>
        <begin position="460"/>
        <end position="820"/>
    </location>
</feature>
<dbReference type="RefSeq" id="XP_025371154.1">
    <property type="nucleotide sequence ID" value="XM_025516002.1"/>
</dbReference>
<dbReference type="AlphaFoldDB" id="A0A316W3B0"/>
<sequence length="820" mass="88153">MSRRIRAEAVESASVLPSLNEASSIPSPSVYPHLTDHASLRIGASIPVSEARQALRAPHYLREELGTLMDPHNEQDAPSATGDAPRLHEGQGPMSLTGEHASEVAPPTATCTAEPFEDCPGASQSEGKAEARVSLGRDSSSDVASATTLVGTKGDIAKLSDSSGIPGALRSSSGVSAPSASAPEQDLLSDATSAKLSAATAAAAADSDAQREEDGPSVNVGQMNGKSADAQQDLDCEDVAASLMRLASVLKATEVPKMAFSFYEAVERPSTTPGERAADKTKASSSTIASQHVLGVVSNVESGREEAAILVVKPRQSDSSRGTVTAAIPIRSSLRFGSTAISAKEPRLPSFEQVLAAEAEHAATREEKEQRDAGEDMFVISCDGHWCAGTTHDRRSLTDLKKILPDLCSTPEASRGAHNSHAWLARYIGDDETSISTPLFSRFTTSAFVPPARPASPKEGEIKLLLGTFNVAGIAPSGTITFREELRKWLSSAACRDCEIVVVALQEAEISNTGYFYATPGLREAWGDELLLAVKGKNEDYIEFISRQLVGMILYVFVTPDVVPRIRDVVSDAVGVGLGGWVANKGAVSVRLTVDQTSLCFVGAHLPAMQNPQALQNRRWAVREIFRRCKFELPMPGLADTEQNDDPCPLHIEDHDHVFFLGDLNFRIELGIGEVKRLIRKGSSSLSRSHQTAALATLTRPLPFDTLLSFDELCNEIGSGSCFAEFKEGAIAFPPTFKFDVGTDDYDTSEKQRVPAWTDRILWRSRKPLRNDGPASKGAERDSVDRGQDFDAVRPIEYTSVPQVCTSDHKPVRGCFLLRL</sequence>
<evidence type="ECO:0000313" key="3">
    <source>
        <dbReference type="EMBL" id="PWN43994.1"/>
    </source>
</evidence>
<organism evidence="3 4">
    <name type="scientific">Ceraceosorus guamensis</name>
    <dbReference type="NCBI Taxonomy" id="1522189"/>
    <lineage>
        <taxon>Eukaryota</taxon>
        <taxon>Fungi</taxon>
        <taxon>Dikarya</taxon>
        <taxon>Basidiomycota</taxon>
        <taxon>Ustilaginomycotina</taxon>
        <taxon>Exobasidiomycetes</taxon>
        <taxon>Ceraceosorales</taxon>
        <taxon>Ceraceosoraceae</taxon>
        <taxon>Ceraceosorus</taxon>
    </lineage>
</organism>
<dbReference type="PANTHER" id="PTHR11200">
    <property type="entry name" value="INOSITOL 5-PHOSPHATASE"/>
    <property type="match status" value="1"/>
</dbReference>
<dbReference type="InterPro" id="IPR036691">
    <property type="entry name" value="Endo/exonu/phosph_ase_sf"/>
</dbReference>
<dbReference type="InterPro" id="IPR046985">
    <property type="entry name" value="IP5"/>
</dbReference>
<dbReference type="PANTHER" id="PTHR11200:SF300">
    <property type="entry name" value="TYPE II INOSITOL 1,4,5-TRISPHOSPHATE 5-PHOSPHATASE"/>
    <property type="match status" value="1"/>
</dbReference>
<protein>
    <submittedName>
        <fullName evidence="3">DNase I-like protein</fullName>
    </submittedName>
</protein>